<dbReference type="Proteomes" id="UP000184028">
    <property type="component" value="Unassembled WGS sequence"/>
</dbReference>
<evidence type="ECO:0000313" key="4">
    <source>
        <dbReference type="Proteomes" id="UP000184028"/>
    </source>
</evidence>
<dbReference type="OrthoDB" id="270742at2"/>
<dbReference type="AlphaFoldDB" id="A0A1M7LD80"/>
<feature type="domain" description="Chalcone isomerase" evidence="2">
    <location>
        <begin position="25"/>
        <end position="189"/>
    </location>
</feature>
<evidence type="ECO:0000259" key="2">
    <source>
        <dbReference type="Pfam" id="PF16036"/>
    </source>
</evidence>
<evidence type="ECO:0000256" key="1">
    <source>
        <dbReference type="SAM" id="SignalP"/>
    </source>
</evidence>
<accession>A0A1M7LD80</accession>
<protein>
    <submittedName>
        <fullName evidence="3">Chalcone isomerase-like</fullName>
    </submittedName>
</protein>
<dbReference type="InterPro" id="IPR016088">
    <property type="entry name" value="Chalcone_isomerase_3-sand"/>
</dbReference>
<dbReference type="GO" id="GO:0016872">
    <property type="term" value="F:intramolecular lyase activity"/>
    <property type="evidence" value="ECO:0007669"/>
    <property type="project" value="InterPro"/>
</dbReference>
<keyword evidence="1" id="KW-0732">Signal</keyword>
<dbReference type="InterPro" id="IPR016087">
    <property type="entry name" value="Chalcone_isomerase"/>
</dbReference>
<dbReference type="InterPro" id="IPR036298">
    <property type="entry name" value="Chalcone_isomerase_sf"/>
</dbReference>
<dbReference type="EMBL" id="FRBT01000009">
    <property type="protein sequence ID" value="SHM75915.1"/>
    <property type="molecule type" value="Genomic_DNA"/>
</dbReference>
<evidence type="ECO:0000313" key="3">
    <source>
        <dbReference type="EMBL" id="SHM75915.1"/>
    </source>
</evidence>
<sequence length="190" mass="21200">MKILQLITLILTFQISTVSAQKTFTIDGVNVPRTIEFLDAKLSLNGGGTISKSSSNGFVQALYLSQLRQDAKYIIADNSEMGMRIQITSSGLTSNKLIKIFDDSFEKTLGKKEDDLKSEIAKFLGFLHGDINKGDVFKFMYSATESSVYVYKNDKLKGKVKGLNFKKALFGIWLSDKPIDEKLKNHLLGK</sequence>
<organism evidence="3 4">
    <name type="scientific">Flavobacterium chilense</name>
    <dbReference type="NCBI Taxonomy" id="946677"/>
    <lineage>
        <taxon>Bacteria</taxon>
        <taxon>Pseudomonadati</taxon>
        <taxon>Bacteroidota</taxon>
        <taxon>Flavobacteriia</taxon>
        <taxon>Flavobacteriales</taxon>
        <taxon>Flavobacteriaceae</taxon>
        <taxon>Flavobacterium</taxon>
    </lineage>
</organism>
<dbReference type="SUPFAM" id="SSF54626">
    <property type="entry name" value="Chalcone isomerase"/>
    <property type="match status" value="1"/>
</dbReference>
<dbReference type="Gene3D" id="3.50.70.10">
    <property type="match status" value="1"/>
</dbReference>
<dbReference type="RefSeq" id="WP_068840553.1">
    <property type="nucleotide sequence ID" value="NZ_FRBT01000009.1"/>
</dbReference>
<gene>
    <name evidence="3" type="ORF">SAMN05444484_10961</name>
</gene>
<reference evidence="4" key="1">
    <citation type="submission" date="2016-11" db="EMBL/GenBank/DDBJ databases">
        <authorList>
            <person name="Varghese N."/>
            <person name="Submissions S."/>
        </authorList>
    </citation>
    <scope>NUCLEOTIDE SEQUENCE [LARGE SCALE GENOMIC DNA]</scope>
    <source>
        <strain evidence="4">DSM 24724</strain>
    </source>
</reference>
<feature type="signal peptide" evidence="1">
    <location>
        <begin position="1"/>
        <end position="20"/>
    </location>
</feature>
<keyword evidence="4" id="KW-1185">Reference proteome</keyword>
<feature type="chain" id="PRO_5009927884" evidence="1">
    <location>
        <begin position="21"/>
        <end position="190"/>
    </location>
</feature>
<name>A0A1M7LD80_9FLAO</name>
<dbReference type="Pfam" id="PF16036">
    <property type="entry name" value="Chalcone_3"/>
    <property type="match status" value="1"/>
</dbReference>
<dbReference type="STRING" id="946677.SAMN05444484_10961"/>
<proteinExistence type="predicted"/>
<keyword evidence="3" id="KW-0413">Isomerase</keyword>